<feature type="non-terminal residue" evidence="1">
    <location>
        <position position="1"/>
    </location>
</feature>
<evidence type="ECO:0000313" key="1">
    <source>
        <dbReference type="EMBL" id="OAX80016.1"/>
    </source>
</evidence>
<dbReference type="AlphaFoldDB" id="A0A1B7NTE1"/>
<reference evidence="1 2" key="1">
    <citation type="submission" date="2015-07" db="EMBL/GenBank/DDBJ databases">
        <title>Emmonsia species relationships and genome sequence.</title>
        <authorList>
            <person name="Cuomo C.A."/>
            <person name="Schwartz I.S."/>
            <person name="Kenyon C."/>
            <person name="de Hoog G.S."/>
            <person name="Govender N.P."/>
            <person name="Botha A."/>
            <person name="Moreno L."/>
            <person name="de Vries M."/>
            <person name="Munoz J.F."/>
            <person name="Stielow J.B."/>
        </authorList>
    </citation>
    <scope>NUCLEOTIDE SEQUENCE [LARGE SCALE GENOMIC DNA]</scope>
    <source>
        <strain evidence="1 2">CBS 136260</strain>
    </source>
</reference>
<proteinExistence type="predicted"/>
<sequence length="105" mass="11220">SPINLELGIRLSGTGYLSGIWGNATHAPNIWLRAYRGNGKSSNAPHTSQAALHRLIPVLDGHGEENRTVEARYPGFLQHPPAQILHSLSILASLGPSLVDYTSSG</sequence>
<name>A0A1B7NTE1_9EURO</name>
<dbReference type="EMBL" id="LGUA01000820">
    <property type="protein sequence ID" value="OAX80016.1"/>
    <property type="molecule type" value="Genomic_DNA"/>
</dbReference>
<keyword evidence="2" id="KW-1185">Reference proteome</keyword>
<evidence type="ECO:0000313" key="2">
    <source>
        <dbReference type="Proteomes" id="UP000091918"/>
    </source>
</evidence>
<dbReference type="OrthoDB" id="10570524at2759"/>
<accession>A0A1B7NTE1</accession>
<comment type="caution">
    <text evidence="1">The sequence shown here is derived from an EMBL/GenBank/DDBJ whole genome shotgun (WGS) entry which is preliminary data.</text>
</comment>
<gene>
    <name evidence="1" type="ORF">ACJ72_05660</name>
</gene>
<organism evidence="1 2">
    <name type="scientific">Emergomyces africanus</name>
    <dbReference type="NCBI Taxonomy" id="1955775"/>
    <lineage>
        <taxon>Eukaryota</taxon>
        <taxon>Fungi</taxon>
        <taxon>Dikarya</taxon>
        <taxon>Ascomycota</taxon>
        <taxon>Pezizomycotina</taxon>
        <taxon>Eurotiomycetes</taxon>
        <taxon>Eurotiomycetidae</taxon>
        <taxon>Onygenales</taxon>
        <taxon>Ajellomycetaceae</taxon>
        <taxon>Emergomyces</taxon>
    </lineage>
</organism>
<dbReference type="Proteomes" id="UP000091918">
    <property type="component" value="Unassembled WGS sequence"/>
</dbReference>
<protein>
    <submittedName>
        <fullName evidence="1">Uncharacterized protein</fullName>
    </submittedName>
</protein>